<keyword evidence="2 4" id="KW-0560">Oxidoreductase</keyword>
<dbReference type="Gene3D" id="2.30.110.10">
    <property type="entry name" value="Electron Transport, Fmn-binding Protein, Chain A"/>
    <property type="match status" value="1"/>
</dbReference>
<proteinExistence type="inferred from homology"/>
<evidence type="ECO:0000259" key="3">
    <source>
        <dbReference type="SMART" id="SM00903"/>
    </source>
</evidence>
<organism evidence="4 5">
    <name type="scientific">Variovorax dokdonensis</name>
    <dbReference type="NCBI Taxonomy" id="344883"/>
    <lineage>
        <taxon>Bacteria</taxon>
        <taxon>Pseudomonadati</taxon>
        <taxon>Pseudomonadota</taxon>
        <taxon>Betaproteobacteria</taxon>
        <taxon>Burkholderiales</taxon>
        <taxon>Comamonadaceae</taxon>
        <taxon>Variovorax</taxon>
    </lineage>
</organism>
<protein>
    <submittedName>
        <fullName evidence="4">Flavin reductase family protein</fullName>
        <ecNumber evidence="4">1.-.-.-</ecNumber>
    </submittedName>
</protein>
<reference evidence="4" key="1">
    <citation type="submission" date="2023-06" db="EMBL/GenBank/DDBJ databases">
        <authorList>
            <person name="Jiang Y."/>
            <person name="Liu Q."/>
        </authorList>
    </citation>
    <scope>NUCLEOTIDE SEQUENCE</scope>
    <source>
        <strain evidence="4">CGMCC 1.12089</strain>
    </source>
</reference>
<dbReference type="InterPro" id="IPR012349">
    <property type="entry name" value="Split_barrel_FMN-bd"/>
</dbReference>
<evidence type="ECO:0000313" key="4">
    <source>
        <dbReference type="EMBL" id="MDM0044417.1"/>
    </source>
</evidence>
<dbReference type="InterPro" id="IPR002563">
    <property type="entry name" value="Flavin_Rdtase-like_dom"/>
</dbReference>
<dbReference type="PANTHER" id="PTHR30466">
    <property type="entry name" value="FLAVIN REDUCTASE"/>
    <property type="match status" value="1"/>
</dbReference>
<dbReference type="SUPFAM" id="SSF50475">
    <property type="entry name" value="FMN-binding split barrel"/>
    <property type="match status" value="1"/>
</dbReference>
<evidence type="ECO:0000256" key="2">
    <source>
        <dbReference type="ARBA" id="ARBA00023002"/>
    </source>
</evidence>
<accession>A0ABT7N8Y9</accession>
<dbReference type="GO" id="GO:0016491">
    <property type="term" value="F:oxidoreductase activity"/>
    <property type="evidence" value="ECO:0007669"/>
    <property type="project" value="UniProtKB-KW"/>
</dbReference>
<comment type="similarity">
    <text evidence="1">Belongs to the non-flavoprotein flavin reductase family.</text>
</comment>
<evidence type="ECO:0000256" key="1">
    <source>
        <dbReference type="ARBA" id="ARBA00008898"/>
    </source>
</evidence>
<name>A0ABT7N8Y9_9BURK</name>
<evidence type="ECO:0000313" key="5">
    <source>
        <dbReference type="Proteomes" id="UP001174908"/>
    </source>
</evidence>
<gene>
    <name evidence="4" type="ORF">QTH91_08005</name>
</gene>
<keyword evidence="5" id="KW-1185">Reference proteome</keyword>
<dbReference type="InterPro" id="IPR050268">
    <property type="entry name" value="NADH-dep_flavin_reductase"/>
</dbReference>
<dbReference type="RefSeq" id="WP_286659455.1">
    <property type="nucleotide sequence ID" value="NZ_JASZYV010000001.1"/>
</dbReference>
<dbReference type="PANTHER" id="PTHR30466:SF11">
    <property type="entry name" value="FLAVIN-DEPENDENT MONOOXYGENASE, REDUCTASE SUBUNIT HSAB"/>
    <property type="match status" value="1"/>
</dbReference>
<comment type="caution">
    <text evidence="4">The sequence shown here is derived from an EMBL/GenBank/DDBJ whole genome shotgun (WGS) entry which is preliminary data.</text>
</comment>
<sequence>MSTPELTGREMLEAELAWWTAANDSFDAAVAAAARPAPGDAAIDPRELRTALGRFATGVCVVTTRTAGGQAAGLTVNSFTSVSLDPPLVAWCLGRMAPSLRAFEQAEHFAVHVMAHHQHALAMHFARPAEDKFAAFRDEFEPGLGNVPVIRDPLARFECRKASMVDGGDHVIFIGRVERFAHAEREPLLFHAGRFLGHGA</sequence>
<dbReference type="EC" id="1.-.-.-" evidence="4"/>
<feature type="domain" description="Flavin reductase like" evidence="3">
    <location>
        <begin position="52"/>
        <end position="197"/>
    </location>
</feature>
<dbReference type="Pfam" id="PF01613">
    <property type="entry name" value="Flavin_Reduct"/>
    <property type="match status" value="1"/>
</dbReference>
<dbReference type="EMBL" id="JASZYV010000001">
    <property type="protein sequence ID" value="MDM0044417.1"/>
    <property type="molecule type" value="Genomic_DNA"/>
</dbReference>
<dbReference type="Proteomes" id="UP001174908">
    <property type="component" value="Unassembled WGS sequence"/>
</dbReference>
<dbReference type="SMART" id="SM00903">
    <property type="entry name" value="Flavin_Reduct"/>
    <property type="match status" value="1"/>
</dbReference>